<feature type="domain" description="CBM6" evidence="6">
    <location>
        <begin position="43"/>
        <end position="167"/>
    </location>
</feature>
<organism evidence="7 8">
    <name type="scientific">Aureibacillus halotolerans</name>
    <dbReference type="NCBI Taxonomy" id="1508390"/>
    <lineage>
        <taxon>Bacteria</taxon>
        <taxon>Bacillati</taxon>
        <taxon>Bacillota</taxon>
        <taxon>Bacilli</taxon>
        <taxon>Bacillales</taxon>
        <taxon>Bacillaceae</taxon>
        <taxon>Aureibacillus</taxon>
    </lineage>
</organism>
<dbReference type="InterPro" id="IPR033131">
    <property type="entry name" value="Pectinesterase_Asp_AS"/>
</dbReference>
<evidence type="ECO:0000313" key="7">
    <source>
        <dbReference type="EMBL" id="TDQ36215.1"/>
    </source>
</evidence>
<dbReference type="GO" id="GO:0030246">
    <property type="term" value="F:carbohydrate binding"/>
    <property type="evidence" value="ECO:0007669"/>
    <property type="project" value="InterPro"/>
</dbReference>
<dbReference type="Pfam" id="PF09492">
    <property type="entry name" value="Pec_lyase"/>
    <property type="match status" value="1"/>
</dbReference>
<keyword evidence="8" id="KW-1185">Reference proteome</keyword>
<evidence type="ECO:0000256" key="5">
    <source>
        <dbReference type="SAM" id="SignalP"/>
    </source>
</evidence>
<keyword evidence="2" id="KW-0378">Hydrolase</keyword>
<comment type="caution">
    <text evidence="7">The sequence shown here is derived from an EMBL/GenBank/DDBJ whole genome shotgun (WGS) entry which is preliminary data.</text>
</comment>
<accession>A0A4R6TWJ9</accession>
<dbReference type="Pfam" id="PF03422">
    <property type="entry name" value="CBM_6"/>
    <property type="match status" value="1"/>
</dbReference>
<evidence type="ECO:0000256" key="1">
    <source>
        <dbReference type="ARBA" id="ARBA00008891"/>
    </source>
</evidence>
<evidence type="ECO:0000256" key="2">
    <source>
        <dbReference type="ARBA" id="ARBA00022801"/>
    </source>
</evidence>
<dbReference type="Pfam" id="PF01095">
    <property type="entry name" value="Pectinesterase"/>
    <property type="match status" value="1"/>
</dbReference>
<reference evidence="7 8" key="1">
    <citation type="submission" date="2019-03" db="EMBL/GenBank/DDBJ databases">
        <title>Genomic Encyclopedia of Type Strains, Phase IV (KMG-IV): sequencing the most valuable type-strain genomes for metagenomic binning, comparative biology and taxonomic classification.</title>
        <authorList>
            <person name="Goeker M."/>
        </authorList>
    </citation>
    <scope>NUCLEOTIDE SEQUENCE [LARGE SCALE GENOMIC DNA]</scope>
    <source>
        <strain evidence="7 8">DSM 28697</strain>
    </source>
</reference>
<dbReference type="GO" id="GO:0042545">
    <property type="term" value="P:cell wall modification"/>
    <property type="evidence" value="ECO:0007669"/>
    <property type="project" value="InterPro"/>
</dbReference>
<dbReference type="SUPFAM" id="SSF49785">
    <property type="entry name" value="Galactose-binding domain-like"/>
    <property type="match status" value="1"/>
</dbReference>
<dbReference type="PROSITE" id="PS00503">
    <property type="entry name" value="PECTINESTERASE_2"/>
    <property type="match status" value="1"/>
</dbReference>
<dbReference type="InterPro" id="IPR005084">
    <property type="entry name" value="CBM6"/>
</dbReference>
<feature type="chain" id="PRO_5020356892" evidence="5">
    <location>
        <begin position="34"/>
        <end position="1075"/>
    </location>
</feature>
<evidence type="ECO:0000256" key="4">
    <source>
        <dbReference type="PROSITE-ProRule" id="PRU10040"/>
    </source>
</evidence>
<dbReference type="PANTHER" id="PTHR31321">
    <property type="entry name" value="ACYL-COA THIOESTER HYDROLASE YBHC-RELATED"/>
    <property type="match status" value="1"/>
</dbReference>
<evidence type="ECO:0000259" key="6">
    <source>
        <dbReference type="PROSITE" id="PS51175"/>
    </source>
</evidence>
<dbReference type="InterPro" id="IPR000070">
    <property type="entry name" value="Pectinesterase_cat"/>
</dbReference>
<dbReference type="GO" id="GO:0030599">
    <property type="term" value="F:pectinesterase activity"/>
    <property type="evidence" value="ECO:0007669"/>
    <property type="project" value="InterPro"/>
</dbReference>
<dbReference type="InterPro" id="IPR012669">
    <property type="entry name" value="Pectate_lyase"/>
</dbReference>
<dbReference type="InterPro" id="IPR008979">
    <property type="entry name" value="Galactose-bd-like_sf"/>
</dbReference>
<sequence>MKDIQLKHRYGWRTSVAVAIALGISGLATEVSAAEDQNAGFSQVFEAEDASSVGTIVDNKHLGFTGEGFVDYNPNAPGGYIEWTVNVPAEKEYYLVFRYAHAGEADRPAEVHVNDTLVTELPFPTTEEWAEWDKQSVKVPLKQGDNVVRLTATGASGGGNIDHLLVTEQLEKEEVQALELLPLNDVVDGVLQKQLRQNGLLADEQSNAGDEVTLHEFLALVQQMFGVDNELLISSGGLEVDDENPWGNIVEELAKEQHIVPDYLWEELNGDDVLNKQQMAVILGDVLDLIPENKEDKSSFGKLASQGIMNPQSDAYLGLENGMSWEETKDRVREIAAKSGNIAPNVQILRAEKVAEHVLAVTLNGSFEDVNVEDLQVFNGQDEEPIDLKKAALGTDRFGRSVLFYTLPVDEREGFSGDLESAVERADNILSWQMDHGGWSKSTDYSRPWDGKEDKSEWVTNDGVALGMIDNDATVQELYELAEVYAQTGDPRYKEGILKGLEFLFDLQYETGGFAQVYPRRGNYSDMVTFNDNAMVRVLELFDDITEERYPFNNGVVNEQQREAVATSIDLAVDYILNAQIEVNGVLAAWCAQHDPFTFEAVGARSYELPSISGSESVGVIRFLMSREPTDDIQHAIQSAITWFEENKVENTRYVSGGDEHGVYFVDDPDASTWYRFYEIGTNRPIFSGRDGVMKHDIYDIEAERRNGYSWGGSYATTLLEEFYKGKTTTGWYVAVVETTSRDDMERTFVEGVERQIVDSSEAFHVTDAQLVVDGSGKGDYSTVQAAIDAVSDERFGAVEILIKEGVYREVIEVPADKSFITLRGEGPDKTHIVFDNYAGRDNGVGGTLGTSASATMFVRADHVKLEDMTIENDFDETTATEGHQAVALNATGDQLVFRNVHFLGNQDTLLANKGRQYYVDCYIEGDVDFIFGGAQAVFDNCTIHALDRGSTDNNGYITAASTQGDEPFGFLIINSELTSDAPDGTVYLGRPWRPSSNPSAVPSAVFKNNLLGAHIKEEGWTEMGGVQPEDARLYEYNNTGPGAVVNDSRPQLSEEEATKYTIENVLDGWIPGVE</sequence>
<dbReference type="Gene3D" id="1.50.10.20">
    <property type="match status" value="1"/>
</dbReference>
<dbReference type="EMBL" id="SNYJ01000019">
    <property type="protein sequence ID" value="TDQ36215.1"/>
    <property type="molecule type" value="Genomic_DNA"/>
</dbReference>
<dbReference type="Gene3D" id="2.160.20.10">
    <property type="entry name" value="Single-stranded right-handed beta-helix, Pectin lyase-like"/>
    <property type="match status" value="1"/>
</dbReference>
<dbReference type="SUPFAM" id="SSF51126">
    <property type="entry name" value="Pectin lyase-like"/>
    <property type="match status" value="1"/>
</dbReference>
<dbReference type="SUPFAM" id="SSF81853">
    <property type="entry name" value="Family 10 polysaccharide lyase"/>
    <property type="match status" value="1"/>
</dbReference>
<dbReference type="PANTHER" id="PTHR31321:SF57">
    <property type="entry name" value="PECTINESTERASE 53-RELATED"/>
    <property type="match status" value="1"/>
</dbReference>
<keyword evidence="5" id="KW-0732">Signal</keyword>
<dbReference type="Proteomes" id="UP000295632">
    <property type="component" value="Unassembled WGS sequence"/>
</dbReference>
<keyword evidence="3" id="KW-0063">Aspartyl esterase</keyword>
<protein>
    <submittedName>
        <fullName evidence="7">PelA/Pel-15E family pectate lyase</fullName>
    </submittedName>
</protein>
<dbReference type="AlphaFoldDB" id="A0A4R6TWJ9"/>
<dbReference type="PROSITE" id="PS51175">
    <property type="entry name" value="CBM6"/>
    <property type="match status" value="1"/>
</dbReference>
<dbReference type="InterPro" id="IPR012334">
    <property type="entry name" value="Pectin_lyas_fold"/>
</dbReference>
<name>A0A4R6TWJ9_9BACI</name>
<dbReference type="Gene3D" id="2.60.120.260">
    <property type="entry name" value="Galactose-binding domain-like"/>
    <property type="match status" value="1"/>
</dbReference>
<dbReference type="OrthoDB" id="9804686at2"/>
<evidence type="ECO:0000313" key="8">
    <source>
        <dbReference type="Proteomes" id="UP000295632"/>
    </source>
</evidence>
<dbReference type="RefSeq" id="WP_133581744.1">
    <property type="nucleotide sequence ID" value="NZ_SNYJ01000019.1"/>
</dbReference>
<dbReference type="CDD" id="cd04082">
    <property type="entry name" value="CBM35_pectate_lyase-like"/>
    <property type="match status" value="1"/>
</dbReference>
<dbReference type="InterPro" id="IPR011050">
    <property type="entry name" value="Pectin_lyase_fold/virulence"/>
</dbReference>
<keyword evidence="7" id="KW-0456">Lyase</keyword>
<proteinExistence type="inferred from homology"/>
<dbReference type="NCBIfam" id="TIGR02474">
    <property type="entry name" value="pec_lyase"/>
    <property type="match status" value="1"/>
</dbReference>
<feature type="active site" evidence="4">
    <location>
        <position position="929"/>
    </location>
</feature>
<dbReference type="GO" id="GO:0016829">
    <property type="term" value="F:lyase activity"/>
    <property type="evidence" value="ECO:0007669"/>
    <property type="project" value="UniProtKB-KW"/>
</dbReference>
<evidence type="ECO:0000256" key="3">
    <source>
        <dbReference type="ARBA" id="ARBA00023085"/>
    </source>
</evidence>
<dbReference type="GO" id="GO:0009279">
    <property type="term" value="C:cell outer membrane"/>
    <property type="evidence" value="ECO:0007669"/>
    <property type="project" value="TreeGrafter"/>
</dbReference>
<gene>
    <name evidence="7" type="ORF">EV213_1194</name>
</gene>
<feature type="signal peptide" evidence="5">
    <location>
        <begin position="1"/>
        <end position="33"/>
    </location>
</feature>
<comment type="similarity">
    <text evidence="1">Belongs to the pectinesterase family.</text>
</comment>